<dbReference type="STRING" id="1156395.DBT_1421"/>
<protein>
    <recommendedName>
        <fullName evidence="3">Cytochrome c family protein</fullName>
    </recommendedName>
</protein>
<name>A0A1B9F5S3_9BACT</name>
<keyword evidence="2" id="KW-1185">Reference proteome</keyword>
<proteinExistence type="predicted"/>
<dbReference type="EMBL" id="MAGO01000006">
    <property type="protein sequence ID" value="OCC15298.1"/>
    <property type="molecule type" value="Genomic_DNA"/>
</dbReference>
<evidence type="ECO:0000313" key="2">
    <source>
        <dbReference type="Proteomes" id="UP000093080"/>
    </source>
</evidence>
<reference evidence="1 2" key="1">
    <citation type="submission" date="2016-06" db="EMBL/GenBank/DDBJ databases">
        <title>Respiratory ammonification of nitrate coupled to the oxidation of elemental sulfur in deep-sea autotrophic thermophilic bacteria.</title>
        <authorList>
            <person name="Slobodkina G.B."/>
            <person name="Mardanov A.V."/>
            <person name="Ravin N.V."/>
            <person name="Frolova A.A."/>
            <person name="Viryasiv M.B."/>
            <person name="Chernyh N.A."/>
            <person name="Bonch-Osmolovskaya E.A."/>
            <person name="Slobodkin A.I."/>
        </authorList>
    </citation>
    <scope>NUCLEOTIDE SEQUENCE [LARGE SCALE GENOMIC DNA]</scope>
    <source>
        <strain evidence="1 2">S69</strain>
    </source>
</reference>
<dbReference type="Proteomes" id="UP000093080">
    <property type="component" value="Unassembled WGS sequence"/>
</dbReference>
<sequence>MDPHTTQKRPRTCKDCHKDPRAIGLGRGNLVFINGKWKFEPSMSSSPKTLGIQHPLDQFVTIDGDPLVNFFQSWEIKDL</sequence>
<evidence type="ECO:0008006" key="3">
    <source>
        <dbReference type="Google" id="ProtNLM"/>
    </source>
</evidence>
<organism evidence="1 2">
    <name type="scientific">Dissulfuribacter thermophilus</name>
    <dbReference type="NCBI Taxonomy" id="1156395"/>
    <lineage>
        <taxon>Bacteria</taxon>
        <taxon>Pseudomonadati</taxon>
        <taxon>Thermodesulfobacteriota</taxon>
        <taxon>Dissulfuribacteria</taxon>
        <taxon>Dissulfuribacterales</taxon>
        <taxon>Dissulfuribacteraceae</taxon>
        <taxon>Dissulfuribacter</taxon>
    </lineage>
</organism>
<dbReference type="AlphaFoldDB" id="A0A1B9F5S3"/>
<accession>A0A1B9F5S3</accession>
<comment type="caution">
    <text evidence="1">The sequence shown here is derived from an EMBL/GenBank/DDBJ whole genome shotgun (WGS) entry which is preliminary data.</text>
</comment>
<evidence type="ECO:0000313" key="1">
    <source>
        <dbReference type="EMBL" id="OCC15298.1"/>
    </source>
</evidence>
<gene>
    <name evidence="1" type="ORF">DBT_1421</name>
</gene>